<evidence type="ECO:0000313" key="2">
    <source>
        <dbReference type="EMBL" id="EHO08964.1"/>
    </source>
</evidence>
<dbReference type="InterPro" id="IPR018490">
    <property type="entry name" value="cNMP-bd_dom_sf"/>
</dbReference>
<organism evidence="2 3">
    <name type="scientific">Myroides odoratimimus CIP 101113</name>
    <dbReference type="NCBI Taxonomy" id="883154"/>
    <lineage>
        <taxon>Bacteria</taxon>
        <taxon>Pseudomonadati</taxon>
        <taxon>Bacteroidota</taxon>
        <taxon>Flavobacteriia</taxon>
        <taxon>Flavobacteriales</taxon>
        <taxon>Flavobacteriaceae</taxon>
        <taxon>Myroides</taxon>
    </lineage>
</organism>
<dbReference type="CDD" id="cd00038">
    <property type="entry name" value="CAP_ED"/>
    <property type="match status" value="1"/>
</dbReference>
<dbReference type="EMBL" id="AGEE01000035">
    <property type="protein sequence ID" value="EHO08964.1"/>
    <property type="molecule type" value="Genomic_DNA"/>
</dbReference>
<dbReference type="PROSITE" id="PS50042">
    <property type="entry name" value="CNMP_BINDING_3"/>
    <property type="match status" value="1"/>
</dbReference>
<accession>A0AAV3F0Y4</accession>
<reference evidence="2 3" key="1">
    <citation type="submission" date="2011-11" db="EMBL/GenBank/DDBJ databases">
        <title>The Genome Sequence of Myroides odoratimimus CIP 101113.</title>
        <authorList>
            <person name="Earl A."/>
            <person name="Ward D."/>
            <person name="Feldgarden M."/>
            <person name="Gevers D."/>
            <person name="Huys G."/>
            <person name="Young S.K."/>
            <person name="Zeng Q."/>
            <person name="Gargeya S."/>
            <person name="Fitzgerald M."/>
            <person name="Haas B."/>
            <person name="Abouelleil A."/>
            <person name="Alvarado L."/>
            <person name="Arachchi H.M."/>
            <person name="Berlin A."/>
            <person name="Brown A."/>
            <person name="Chapman S.B."/>
            <person name="Chen Z."/>
            <person name="Dunbar C."/>
            <person name="Freedman E."/>
            <person name="Gearin G."/>
            <person name="Goldberg J."/>
            <person name="Griggs A."/>
            <person name="Gujja S."/>
            <person name="Heiman D."/>
            <person name="Howarth C."/>
            <person name="Larson L."/>
            <person name="Lui A."/>
            <person name="MacDonald P.J.P."/>
            <person name="Montmayeur A."/>
            <person name="Murphy C."/>
            <person name="Neiman D."/>
            <person name="Pearson M."/>
            <person name="Priest M."/>
            <person name="Roberts A."/>
            <person name="Saif S."/>
            <person name="Shea T."/>
            <person name="Shenoy N."/>
            <person name="Sisk P."/>
            <person name="Stolte C."/>
            <person name="Sykes S."/>
            <person name="Wortman J."/>
            <person name="Nusbaum C."/>
            <person name="Birren B."/>
        </authorList>
    </citation>
    <scope>NUCLEOTIDE SEQUENCE [LARGE SCALE GENOMIC DNA]</scope>
    <source>
        <strain evidence="2 3">CIP 101113</strain>
    </source>
</reference>
<name>A0AAV3F0Y4_9FLAO</name>
<dbReference type="InterPro" id="IPR014710">
    <property type="entry name" value="RmlC-like_jellyroll"/>
</dbReference>
<dbReference type="Gene3D" id="2.60.120.10">
    <property type="entry name" value="Jelly Rolls"/>
    <property type="match status" value="1"/>
</dbReference>
<dbReference type="SUPFAM" id="SSF51206">
    <property type="entry name" value="cAMP-binding domain-like"/>
    <property type="match status" value="1"/>
</dbReference>
<protein>
    <recommendedName>
        <fullName evidence="1">Cyclic nucleotide-binding domain-containing protein</fullName>
    </recommendedName>
</protein>
<feature type="domain" description="Cyclic nucleotide-binding" evidence="1">
    <location>
        <begin position="14"/>
        <end position="114"/>
    </location>
</feature>
<dbReference type="InterPro" id="IPR000595">
    <property type="entry name" value="cNMP-bd_dom"/>
</dbReference>
<dbReference type="AlphaFoldDB" id="A0AAV3F0Y4"/>
<comment type="caution">
    <text evidence="2">The sequence shown here is derived from an EMBL/GenBank/DDBJ whole genome shotgun (WGS) entry which is preliminary data.</text>
</comment>
<gene>
    <name evidence="2" type="ORF">HMPREF9715_02570</name>
</gene>
<dbReference type="RefSeq" id="WP_006264131.1">
    <property type="nucleotide sequence ID" value="NZ_JH590838.1"/>
</dbReference>
<evidence type="ECO:0000259" key="1">
    <source>
        <dbReference type="PROSITE" id="PS50042"/>
    </source>
</evidence>
<sequence>MSSLLKAQIEQEVSLTEKEFDFILSCFTFKKYKKHQFLIQEGEPVPYLFFIDTGLLKLVYTDDNAKEHIVDFAMEGWWETDLKAFYTQSLASMSLECIEDTLVYALDLEGYNRLRKKLPVINEFFLDKTHKGFIAGQQRILSMMINNTTERFFELQERFPGIMQRVPKSLLAAYLGVSRETLSRLDLK</sequence>
<dbReference type="Proteomes" id="UP000004834">
    <property type="component" value="Unassembled WGS sequence"/>
</dbReference>
<evidence type="ECO:0000313" key="3">
    <source>
        <dbReference type="Proteomes" id="UP000004834"/>
    </source>
</evidence>
<dbReference type="Pfam" id="PF00027">
    <property type="entry name" value="cNMP_binding"/>
    <property type="match status" value="1"/>
</dbReference>
<proteinExistence type="predicted"/>